<organism evidence="2 3">
    <name type="scientific">Lachnospira hominis</name>
    <name type="common">ex Liu et al. 2021</name>
    <dbReference type="NCBI Taxonomy" id="2763051"/>
    <lineage>
        <taxon>Bacteria</taxon>
        <taxon>Bacillati</taxon>
        <taxon>Bacillota</taxon>
        <taxon>Clostridia</taxon>
        <taxon>Lachnospirales</taxon>
        <taxon>Lachnospiraceae</taxon>
        <taxon>Lachnospira</taxon>
    </lineage>
</organism>
<protein>
    <recommendedName>
        <fullName evidence="4">DUF4349 domain-containing protein</fullName>
    </recommendedName>
</protein>
<gene>
    <name evidence="2" type="ORF">H8S01_08460</name>
</gene>
<feature type="transmembrane region" description="Helical" evidence="1">
    <location>
        <begin position="242"/>
        <end position="264"/>
    </location>
</feature>
<evidence type="ECO:0008006" key="4">
    <source>
        <dbReference type="Google" id="ProtNLM"/>
    </source>
</evidence>
<keyword evidence="1" id="KW-0812">Transmembrane</keyword>
<proteinExistence type="predicted"/>
<accession>A0ABR7G0N3</accession>
<dbReference type="RefSeq" id="WP_186836899.1">
    <property type="nucleotide sequence ID" value="NZ_JACOPD010000005.1"/>
</dbReference>
<keyword evidence="1" id="KW-0472">Membrane</keyword>
<comment type="caution">
    <text evidence="2">The sequence shown here is derived from an EMBL/GenBank/DDBJ whole genome shotgun (WGS) entry which is preliminary data.</text>
</comment>
<keyword evidence="3" id="KW-1185">Reference proteome</keyword>
<name>A0ABR7G0N3_9FIRM</name>
<evidence type="ECO:0000256" key="1">
    <source>
        <dbReference type="SAM" id="Phobius"/>
    </source>
</evidence>
<keyword evidence="1" id="KW-1133">Transmembrane helix</keyword>
<sequence>MLKNTSRFKKLCKSAAAVLIGLQLAITSLVPVMAEDISLSDTSKASTYKIADLDVAVTVSDDLVCFTQNVTSNNSYLDLIGADDVEQLRALMKVNNIYLEIIPKQNVTYEILLSGKDAPSGVESLNDLSDDELQSSFKSYVESRDNTKNEIVTENITNSYIDKINGVTYFVTDVTSIANNDVTVYLRKYYTIMRGKAISFSLQTNQSVLTDNMKTELENIVKTTEYKNIKKSIFDNPIYSEIMTTVLSLLLPIAILALIVFFITNSAKRKKKKH</sequence>
<reference evidence="2 3" key="1">
    <citation type="submission" date="2020-08" db="EMBL/GenBank/DDBJ databases">
        <title>Genome public.</title>
        <authorList>
            <person name="Liu C."/>
            <person name="Sun Q."/>
        </authorList>
    </citation>
    <scope>NUCLEOTIDE SEQUENCE [LARGE SCALE GENOMIC DNA]</scope>
    <source>
        <strain evidence="2 3">NSJ-43</strain>
    </source>
</reference>
<dbReference type="Proteomes" id="UP000628463">
    <property type="component" value="Unassembled WGS sequence"/>
</dbReference>
<dbReference type="EMBL" id="JACOPD010000005">
    <property type="protein sequence ID" value="MBC5680990.1"/>
    <property type="molecule type" value="Genomic_DNA"/>
</dbReference>
<evidence type="ECO:0000313" key="2">
    <source>
        <dbReference type="EMBL" id="MBC5680990.1"/>
    </source>
</evidence>
<evidence type="ECO:0000313" key="3">
    <source>
        <dbReference type="Proteomes" id="UP000628463"/>
    </source>
</evidence>